<dbReference type="CDD" id="cd00091">
    <property type="entry name" value="NUC"/>
    <property type="match status" value="1"/>
</dbReference>
<dbReference type="EMBL" id="WYDN01000015">
    <property type="protein sequence ID" value="NAZ17339.1"/>
    <property type="molecule type" value="Genomic_DNA"/>
</dbReference>
<accession>A0A6L9G849</accession>
<evidence type="ECO:0000256" key="8">
    <source>
        <dbReference type="PIRSR" id="PIRSR640255-1"/>
    </source>
</evidence>
<dbReference type="InterPro" id="IPR018524">
    <property type="entry name" value="DNA/RNA_endonuclease_AS"/>
</dbReference>
<dbReference type="GO" id="GO:0004519">
    <property type="term" value="F:endonuclease activity"/>
    <property type="evidence" value="ECO:0007669"/>
    <property type="project" value="UniProtKB-UniRule"/>
</dbReference>
<dbReference type="InterPro" id="IPR020821">
    <property type="entry name" value="ENPP1-3/EXOG-like_nuc-like"/>
</dbReference>
<name>A0A6L9G849_9MICC</name>
<feature type="domain" description="ENPP1-3/EXOG-like endonuclease/phosphodiesterase" evidence="11">
    <location>
        <begin position="50"/>
        <end position="258"/>
    </location>
</feature>
<dbReference type="Proteomes" id="UP000477543">
    <property type="component" value="Unassembled WGS sequence"/>
</dbReference>
<evidence type="ECO:0000256" key="5">
    <source>
        <dbReference type="ARBA" id="ARBA00022759"/>
    </source>
</evidence>
<dbReference type="EC" id="3.1.30.-" evidence="10"/>
<evidence type="ECO:0000256" key="10">
    <source>
        <dbReference type="RuleBase" id="RU366055"/>
    </source>
</evidence>
<comment type="cofactor">
    <cofactor evidence="1 10">
        <name>Mg(2+)</name>
        <dbReference type="ChEBI" id="CHEBI:18420"/>
    </cofactor>
</comment>
<evidence type="ECO:0000256" key="9">
    <source>
        <dbReference type="PIRSR" id="PIRSR640255-2"/>
    </source>
</evidence>
<dbReference type="InterPro" id="IPR001604">
    <property type="entry name" value="Endo_G_ENPP1-like_dom"/>
</dbReference>
<dbReference type="InterPro" id="IPR044929">
    <property type="entry name" value="DNA/RNA_non-sp_Endonuclease_sf"/>
</dbReference>
<dbReference type="SMART" id="SM00477">
    <property type="entry name" value="NUC"/>
    <property type="match status" value="1"/>
</dbReference>
<feature type="active site" description="Proton acceptor" evidence="8">
    <location>
        <position position="112"/>
    </location>
</feature>
<reference evidence="13 14" key="1">
    <citation type="submission" date="2020-01" db="EMBL/GenBank/DDBJ databases">
        <title>Glutamicibacter soli M275.</title>
        <authorList>
            <person name="Meng X."/>
        </authorList>
    </citation>
    <scope>NUCLEOTIDE SEQUENCE [LARGE SCALE GENOMIC DNA]</scope>
    <source>
        <strain evidence="13 14">M275</strain>
    </source>
</reference>
<keyword evidence="7" id="KW-0460">Magnesium</keyword>
<dbReference type="AlphaFoldDB" id="A0A6L9G849"/>
<keyword evidence="3 10" id="KW-0540">Nuclease</keyword>
<protein>
    <recommendedName>
        <fullName evidence="10">Endonuclease</fullName>
        <ecNumber evidence="10">3.1.30.-</ecNumber>
    </recommendedName>
</protein>
<evidence type="ECO:0000256" key="4">
    <source>
        <dbReference type="ARBA" id="ARBA00022723"/>
    </source>
</evidence>
<feature type="domain" description="DNA/RNA non-specific endonuclease/pyrophosphatase/phosphodiesterase" evidence="12">
    <location>
        <begin position="49"/>
        <end position="258"/>
    </location>
</feature>
<evidence type="ECO:0000256" key="3">
    <source>
        <dbReference type="ARBA" id="ARBA00022722"/>
    </source>
</evidence>
<evidence type="ECO:0000256" key="7">
    <source>
        <dbReference type="ARBA" id="ARBA00022842"/>
    </source>
</evidence>
<evidence type="ECO:0000313" key="13">
    <source>
        <dbReference type="EMBL" id="NAZ17339.1"/>
    </source>
</evidence>
<evidence type="ECO:0000313" key="14">
    <source>
        <dbReference type="Proteomes" id="UP000477543"/>
    </source>
</evidence>
<dbReference type="PANTHER" id="PTHR13966">
    <property type="entry name" value="ENDONUCLEASE RELATED"/>
    <property type="match status" value="1"/>
</dbReference>
<evidence type="ECO:0000259" key="12">
    <source>
        <dbReference type="SMART" id="SM00892"/>
    </source>
</evidence>
<dbReference type="InterPro" id="IPR044925">
    <property type="entry name" value="His-Me_finger_sf"/>
</dbReference>
<evidence type="ECO:0000259" key="11">
    <source>
        <dbReference type="SMART" id="SM00477"/>
    </source>
</evidence>
<dbReference type="GO" id="GO:0016787">
    <property type="term" value="F:hydrolase activity"/>
    <property type="evidence" value="ECO:0007669"/>
    <property type="project" value="UniProtKB-KW"/>
</dbReference>
<keyword evidence="6 10" id="KW-0378">Hydrolase</keyword>
<evidence type="ECO:0000256" key="2">
    <source>
        <dbReference type="ARBA" id="ARBA00010052"/>
    </source>
</evidence>
<dbReference type="SUPFAM" id="SSF54060">
    <property type="entry name" value="His-Me finger endonucleases"/>
    <property type="match status" value="1"/>
</dbReference>
<dbReference type="GO" id="GO:0046872">
    <property type="term" value="F:metal ion binding"/>
    <property type="evidence" value="ECO:0007669"/>
    <property type="project" value="UniProtKB-KW"/>
</dbReference>
<comment type="caution">
    <text evidence="13">The sequence shown here is derived from an EMBL/GenBank/DDBJ whole genome shotgun (WGS) entry which is preliminary data.</text>
</comment>
<keyword evidence="4 9" id="KW-0479">Metal-binding</keyword>
<dbReference type="SMART" id="SM00892">
    <property type="entry name" value="Endonuclease_NS"/>
    <property type="match status" value="1"/>
</dbReference>
<dbReference type="GO" id="GO:0003676">
    <property type="term" value="F:nucleic acid binding"/>
    <property type="evidence" value="ECO:0007669"/>
    <property type="project" value="InterPro"/>
</dbReference>
<sequence length="280" mass="31742">MDATQTRASAVASRSGFSRTFLATRIDYPTTKPEIPADSVEVNGSPVINYTHFSLTLSGTQKLARWVAWNIDGTKIKLLSRTGISFAKDPRVPEEFQAGNDLYTDNHLDRGHLARRADLTWGTKREATQANKDSFYFTNITPQMDDFNQSRQAGLWGRLENALYEDVELDKLRCSVFGGPVFAATGQRYRGYQIPTEYRKLILFEHEGQLKARAFMLTQDLDRLRVFMALDEFRVYQISVAELEERTGLDFPAAVHQADDLVLAKAEHRAPLDSVSGIRW</sequence>
<proteinExistence type="inferred from homology"/>
<organism evidence="13 14">
    <name type="scientific">Glutamicibacter soli</name>
    <dbReference type="NCBI Taxonomy" id="453836"/>
    <lineage>
        <taxon>Bacteria</taxon>
        <taxon>Bacillati</taxon>
        <taxon>Actinomycetota</taxon>
        <taxon>Actinomycetes</taxon>
        <taxon>Micrococcales</taxon>
        <taxon>Micrococcaceae</taxon>
        <taxon>Glutamicibacter</taxon>
    </lineage>
</organism>
<evidence type="ECO:0000256" key="1">
    <source>
        <dbReference type="ARBA" id="ARBA00001946"/>
    </source>
</evidence>
<comment type="similarity">
    <text evidence="2 10">Belongs to the DNA/RNA non-specific endonuclease family.</text>
</comment>
<keyword evidence="5 10" id="KW-0255">Endonuclease</keyword>
<evidence type="ECO:0000256" key="6">
    <source>
        <dbReference type="ARBA" id="ARBA00022801"/>
    </source>
</evidence>
<gene>
    <name evidence="13" type="ORF">GT020_14885</name>
</gene>
<feature type="binding site" evidence="9">
    <location>
        <position position="148"/>
    </location>
    <ligand>
        <name>Mg(2+)</name>
        <dbReference type="ChEBI" id="CHEBI:18420"/>
        <note>catalytic</note>
    </ligand>
</feature>
<dbReference type="Gene3D" id="3.40.570.10">
    <property type="entry name" value="Extracellular Endonuclease, subunit A"/>
    <property type="match status" value="1"/>
</dbReference>
<dbReference type="RefSeq" id="WP_161449806.1">
    <property type="nucleotide sequence ID" value="NZ_WYDN01000015.1"/>
</dbReference>
<dbReference type="Pfam" id="PF01223">
    <property type="entry name" value="Endonuclease_NS"/>
    <property type="match status" value="1"/>
</dbReference>
<dbReference type="InterPro" id="IPR040255">
    <property type="entry name" value="Non-specific_endonuclease"/>
</dbReference>
<dbReference type="PANTHER" id="PTHR13966:SF5">
    <property type="entry name" value="ENDONUCLEASE G, MITOCHONDRIAL"/>
    <property type="match status" value="1"/>
</dbReference>
<dbReference type="PROSITE" id="PS01070">
    <property type="entry name" value="NUCLEASE_NON_SPEC"/>
    <property type="match status" value="1"/>
</dbReference>